<protein>
    <submittedName>
        <fullName evidence="1">Uncharacterized protein</fullName>
    </submittedName>
</protein>
<organism evidence="1 2">
    <name type="scientific">Talaromyces proteolyticus</name>
    <dbReference type="NCBI Taxonomy" id="1131652"/>
    <lineage>
        <taxon>Eukaryota</taxon>
        <taxon>Fungi</taxon>
        <taxon>Dikarya</taxon>
        <taxon>Ascomycota</taxon>
        <taxon>Pezizomycotina</taxon>
        <taxon>Eurotiomycetes</taxon>
        <taxon>Eurotiomycetidae</taxon>
        <taxon>Eurotiales</taxon>
        <taxon>Trichocomaceae</taxon>
        <taxon>Talaromyces</taxon>
        <taxon>Talaromyces sect. Bacilispori</taxon>
    </lineage>
</organism>
<proteinExistence type="predicted"/>
<dbReference type="RefSeq" id="XP_046065684.1">
    <property type="nucleotide sequence ID" value="XM_046219203.1"/>
</dbReference>
<accession>A0AAD4KIJ6</accession>
<dbReference type="GeneID" id="70249490"/>
<reference evidence="1" key="1">
    <citation type="submission" date="2021-12" db="EMBL/GenBank/DDBJ databases">
        <title>Convergent genome expansion in fungi linked to evolution of root-endophyte symbiosis.</title>
        <authorList>
            <consortium name="DOE Joint Genome Institute"/>
            <person name="Ke Y.-H."/>
            <person name="Bonito G."/>
            <person name="Liao H.-L."/>
            <person name="Looney B."/>
            <person name="Rojas-Flechas A."/>
            <person name="Nash J."/>
            <person name="Hameed K."/>
            <person name="Schadt C."/>
            <person name="Martin F."/>
            <person name="Crous P.W."/>
            <person name="Miettinen O."/>
            <person name="Magnuson J.K."/>
            <person name="Labbe J."/>
            <person name="Jacobson D."/>
            <person name="Doktycz M.J."/>
            <person name="Veneault-Fourrey C."/>
            <person name="Kuo A."/>
            <person name="Mondo S."/>
            <person name="Calhoun S."/>
            <person name="Riley R."/>
            <person name="Ohm R."/>
            <person name="LaButti K."/>
            <person name="Andreopoulos B."/>
            <person name="Pangilinan J."/>
            <person name="Nolan M."/>
            <person name="Tritt A."/>
            <person name="Clum A."/>
            <person name="Lipzen A."/>
            <person name="Daum C."/>
            <person name="Barry K."/>
            <person name="Grigoriev I.V."/>
            <person name="Vilgalys R."/>
        </authorList>
    </citation>
    <scope>NUCLEOTIDE SEQUENCE</scope>
    <source>
        <strain evidence="1">PMI_201</strain>
    </source>
</reference>
<dbReference type="Proteomes" id="UP001201262">
    <property type="component" value="Unassembled WGS sequence"/>
</dbReference>
<name>A0AAD4KIJ6_9EURO</name>
<evidence type="ECO:0000313" key="2">
    <source>
        <dbReference type="Proteomes" id="UP001201262"/>
    </source>
</evidence>
<gene>
    <name evidence="1" type="ORF">BGW36DRAFT_412163</name>
</gene>
<keyword evidence="2" id="KW-1185">Reference proteome</keyword>
<evidence type="ECO:0000313" key="1">
    <source>
        <dbReference type="EMBL" id="KAH8689330.1"/>
    </source>
</evidence>
<sequence length="637" mass="73193">MVFFPYGDELPHDWNAYLVPGRCSLCSFELTEGERVVTVMIKDEKVSHECVVTSKACYTDERAKILYELDFRDYIDLHHDNHDNFSCHGQCISMYGVLVNKSFFQAMHYSYNPSPPDIARRNHWLRSDLASLLHEALGPFLIPLEICDKIAQRCSLREQAASIANAFWRKNLKKEHEGQFKVSLASNIWARYVEFEGAQYISYLTNTPGNHPEQMSKVFSAQSGQKVKSLYVAEYHLGVRQLRFSRAAKRNPTGVETVPGQWWRTFECKKGTMDIEAYNDGIKLRFVEPAEHKRSHFYDCAFEMPIYPHYLRQLHWHRLCSGYGYITRMISLVLNDPRATAYSASCDYCPYTIRAHLPGAHDPYFYDAGSIAARNAVWLYMPIHKDERITQIWLRQWVGKFFSDSALLFCMNTGNTYVMGLFPAADSYGHYSYTLIYESSTIPDLMFFDIKIRGIEEFEFENPVRPQTEALPKLPQPESFLSGIYYEKYNYFFSSASLEEVVEVTPCLLEVSGFGPAIMGLLLQYEDGRRAAVGQVRTDRFQSSLAVNKSSWGLCLQFSRSAQDLVNVSSVDVQSKTVSDDKIEAGLEIPWQGKLEWWFCSTQSWLYHKSGSSPMPFLGTNKTFSEHVQNITPTVST</sequence>
<comment type="caution">
    <text evidence="1">The sequence shown here is derived from an EMBL/GenBank/DDBJ whole genome shotgun (WGS) entry which is preliminary data.</text>
</comment>
<dbReference type="AlphaFoldDB" id="A0AAD4KIJ6"/>
<dbReference type="EMBL" id="JAJTJA010000015">
    <property type="protein sequence ID" value="KAH8689330.1"/>
    <property type="molecule type" value="Genomic_DNA"/>
</dbReference>